<dbReference type="RefSeq" id="WP_136006759.1">
    <property type="nucleotide sequence ID" value="NZ_SRYR01000003.1"/>
</dbReference>
<evidence type="ECO:0000256" key="8">
    <source>
        <dbReference type="ARBA" id="ARBA00023315"/>
    </source>
</evidence>
<dbReference type="InterPro" id="IPR024194">
    <property type="entry name" value="Ac/AlaTfrase_AlgI/DltB"/>
</dbReference>
<keyword evidence="3 9" id="KW-1003">Cell membrane</keyword>
<feature type="transmembrane region" description="Helical" evidence="10">
    <location>
        <begin position="353"/>
        <end position="370"/>
    </location>
</feature>
<dbReference type="OrthoDB" id="9805788at2"/>
<reference evidence="11 12" key="1">
    <citation type="submission" date="2019-04" db="EMBL/GenBank/DDBJ databases">
        <title>Microbes associate with the intestines of laboratory mice.</title>
        <authorList>
            <person name="Navarre W."/>
            <person name="Wong E."/>
            <person name="Huang K."/>
            <person name="Tropini C."/>
            <person name="Ng K."/>
            <person name="Yu B."/>
        </authorList>
    </citation>
    <scope>NUCLEOTIDE SEQUENCE [LARGE SCALE GENOMIC DNA]</scope>
    <source>
        <strain evidence="11 12">NM50_B9-20</strain>
    </source>
</reference>
<evidence type="ECO:0000256" key="2">
    <source>
        <dbReference type="ARBA" id="ARBA00010323"/>
    </source>
</evidence>
<keyword evidence="7 9" id="KW-0472">Membrane</keyword>
<feature type="transmembrane region" description="Helical" evidence="10">
    <location>
        <begin position="77"/>
        <end position="95"/>
    </location>
</feature>
<keyword evidence="12" id="KW-1185">Reference proteome</keyword>
<evidence type="ECO:0000256" key="3">
    <source>
        <dbReference type="ARBA" id="ARBA00022475"/>
    </source>
</evidence>
<dbReference type="AlphaFoldDB" id="A0A4S2DJP9"/>
<comment type="similarity">
    <text evidence="2 9">Belongs to the membrane-bound acyltransferase family.</text>
</comment>
<dbReference type="InterPro" id="IPR028362">
    <property type="entry name" value="AlgI"/>
</dbReference>
<feature type="transmembrane region" description="Helical" evidence="10">
    <location>
        <begin position="433"/>
        <end position="453"/>
    </location>
</feature>
<keyword evidence="6 10" id="KW-1133">Transmembrane helix</keyword>
<evidence type="ECO:0000313" key="11">
    <source>
        <dbReference type="EMBL" id="TGY42436.1"/>
    </source>
</evidence>
<dbReference type="Pfam" id="PF03062">
    <property type="entry name" value="MBOAT"/>
    <property type="match status" value="1"/>
</dbReference>
<evidence type="ECO:0000256" key="9">
    <source>
        <dbReference type="PIRNR" id="PIRNR016636"/>
    </source>
</evidence>
<accession>A0A4S2DJP9</accession>
<name>A0A4S2DJP9_9CLOT</name>
<feature type="transmembrane region" description="Helical" evidence="10">
    <location>
        <begin position="301"/>
        <end position="318"/>
    </location>
</feature>
<evidence type="ECO:0000313" key="12">
    <source>
        <dbReference type="Proteomes" id="UP000306888"/>
    </source>
</evidence>
<keyword evidence="5 10" id="KW-0812">Transmembrane</keyword>
<feature type="transmembrane region" description="Helical" evidence="10">
    <location>
        <begin position="116"/>
        <end position="134"/>
    </location>
</feature>
<dbReference type="PANTHER" id="PTHR13285">
    <property type="entry name" value="ACYLTRANSFERASE"/>
    <property type="match status" value="1"/>
</dbReference>
<feature type="transmembrane region" description="Helical" evidence="10">
    <location>
        <begin position="30"/>
        <end position="57"/>
    </location>
</feature>
<evidence type="ECO:0000256" key="7">
    <source>
        <dbReference type="ARBA" id="ARBA00023136"/>
    </source>
</evidence>
<dbReference type="PIRSF" id="PIRSF500217">
    <property type="entry name" value="AlgI"/>
    <property type="match status" value="1"/>
</dbReference>
<evidence type="ECO:0000256" key="1">
    <source>
        <dbReference type="ARBA" id="ARBA00004651"/>
    </source>
</evidence>
<dbReference type="Proteomes" id="UP000306888">
    <property type="component" value="Unassembled WGS sequence"/>
</dbReference>
<comment type="subcellular location">
    <subcellularLocation>
        <location evidence="1">Cell membrane</location>
        <topology evidence="1">Multi-pass membrane protein</topology>
    </subcellularLocation>
</comment>
<organism evidence="11 12">
    <name type="scientific">Clostridium sartagoforme</name>
    <dbReference type="NCBI Taxonomy" id="84031"/>
    <lineage>
        <taxon>Bacteria</taxon>
        <taxon>Bacillati</taxon>
        <taxon>Bacillota</taxon>
        <taxon>Clostridia</taxon>
        <taxon>Eubacteriales</taxon>
        <taxon>Clostridiaceae</taxon>
        <taxon>Clostridium</taxon>
    </lineage>
</organism>
<keyword evidence="4 9" id="KW-0808">Transferase</keyword>
<dbReference type="PANTHER" id="PTHR13285:SF23">
    <property type="entry name" value="TEICHOIC ACID D-ALANYLTRANSFERASE"/>
    <property type="match status" value="1"/>
</dbReference>
<dbReference type="GO" id="GO:0005886">
    <property type="term" value="C:plasma membrane"/>
    <property type="evidence" value="ECO:0007669"/>
    <property type="project" value="UniProtKB-SubCell"/>
</dbReference>
<feature type="transmembrane region" description="Helical" evidence="10">
    <location>
        <begin position="324"/>
        <end position="341"/>
    </location>
</feature>
<dbReference type="InterPro" id="IPR051085">
    <property type="entry name" value="MB_O-acyltransferase"/>
</dbReference>
<protein>
    <submittedName>
        <fullName evidence="11">MBOAT family protein</fullName>
    </submittedName>
</protein>
<feature type="transmembrane region" description="Helical" evidence="10">
    <location>
        <begin position="405"/>
        <end position="421"/>
    </location>
</feature>
<dbReference type="GO" id="GO:0016746">
    <property type="term" value="F:acyltransferase activity"/>
    <property type="evidence" value="ECO:0007669"/>
    <property type="project" value="UniProtKB-KW"/>
</dbReference>
<dbReference type="GO" id="GO:0042121">
    <property type="term" value="P:alginic acid biosynthetic process"/>
    <property type="evidence" value="ECO:0007669"/>
    <property type="project" value="InterPro"/>
</dbReference>
<proteinExistence type="inferred from homology"/>
<feature type="transmembrane region" description="Helical" evidence="10">
    <location>
        <begin position="6"/>
        <end position="23"/>
    </location>
</feature>
<keyword evidence="8 9" id="KW-0012">Acyltransferase</keyword>
<dbReference type="InterPro" id="IPR004299">
    <property type="entry name" value="MBOAT_fam"/>
</dbReference>
<comment type="caution">
    <text evidence="11">The sequence shown here is derived from an EMBL/GenBank/DDBJ whole genome shotgun (WGS) entry which is preliminary data.</text>
</comment>
<evidence type="ECO:0000256" key="5">
    <source>
        <dbReference type="ARBA" id="ARBA00022692"/>
    </source>
</evidence>
<evidence type="ECO:0000256" key="6">
    <source>
        <dbReference type="ARBA" id="ARBA00022989"/>
    </source>
</evidence>
<evidence type="ECO:0000256" key="4">
    <source>
        <dbReference type="ARBA" id="ARBA00022679"/>
    </source>
</evidence>
<dbReference type="PIRSF" id="PIRSF016636">
    <property type="entry name" value="AlgI_DltB"/>
    <property type="match status" value="1"/>
</dbReference>
<sequence>MVFSSTIFIFIFLPFILLLYYIAGKKIKNYILLIASLIFYAWGGVAYLKILIASIILNYSFGILVDKYSNREILKKAILTLGVILNLSILFYYKYYDFFIENANMLFGKNLSLKHIVLPIGISFFTFQGMSYIIDIYRGDGKVNKNPFSVALYISLFPQLVAGPIIKYKTIDKEIRSRQESIEQFSYGINRFVLGLSKKVIIADILGAMADNIFSLYEKGIDTPTAWIGAICYTFQIYYDFSGYSDMAIGLGHMFGFRFMENFNYPYISKSITEFWRRWHISLSTWFKEYLYIPLGGNRKGNVYVNLFIVFLVTGIWHGASWTFILWGIWHGIFIVFERLIKNKSWYINIPSIIKYLVTMFIVIIGWVLFRADDLSQAFGYLEVMFGVNSNANLYEFTYFINKKLVLWIVVAALGSLPFISNKLRKYNGNKSFEIISTVGILILFILSIVFIINSTYSPFIYFQF</sequence>
<evidence type="ECO:0000256" key="10">
    <source>
        <dbReference type="SAM" id="Phobius"/>
    </source>
</evidence>
<dbReference type="EMBL" id="SRYR01000003">
    <property type="protein sequence ID" value="TGY42436.1"/>
    <property type="molecule type" value="Genomic_DNA"/>
</dbReference>
<gene>
    <name evidence="11" type="ORF">E5347_09465</name>
</gene>